<evidence type="ECO:0000256" key="5">
    <source>
        <dbReference type="ARBA" id="ARBA00022692"/>
    </source>
</evidence>
<evidence type="ECO:0000256" key="6">
    <source>
        <dbReference type="ARBA" id="ARBA00022968"/>
    </source>
</evidence>
<proteinExistence type="inferred from homology"/>
<evidence type="ECO:0000256" key="10">
    <source>
        <dbReference type="RuleBase" id="RU363063"/>
    </source>
</evidence>
<dbReference type="Gene3D" id="3.90.550.50">
    <property type="match status" value="1"/>
</dbReference>
<evidence type="ECO:0000313" key="12">
    <source>
        <dbReference type="Proteomes" id="UP000747542"/>
    </source>
</evidence>
<dbReference type="EC" id="2.4.1.-" evidence="10"/>
<dbReference type="InterPro" id="IPR002659">
    <property type="entry name" value="Glyco_trans_31"/>
</dbReference>
<feature type="transmembrane region" description="Helical" evidence="10">
    <location>
        <begin position="6"/>
        <end position="23"/>
    </location>
</feature>
<keyword evidence="4" id="KW-0808">Transferase</keyword>
<gene>
    <name evidence="11" type="primary">B3galt5-L3</name>
    <name evidence="11" type="ORF">Hamer_G002375</name>
</gene>
<protein>
    <recommendedName>
        <fullName evidence="10">Hexosyltransferase</fullName>
        <ecNumber evidence="10">2.4.1.-</ecNumber>
    </recommendedName>
</protein>
<dbReference type="PANTHER" id="PTHR11214:SF3">
    <property type="entry name" value="BETA-1,3-GALACTOSYLTRANSFERASE 6"/>
    <property type="match status" value="1"/>
</dbReference>
<dbReference type="GO" id="GO:0006493">
    <property type="term" value="P:protein O-linked glycosylation"/>
    <property type="evidence" value="ECO:0007669"/>
    <property type="project" value="TreeGrafter"/>
</dbReference>
<reference evidence="11" key="1">
    <citation type="journal article" date="2021" name="Sci. Adv.">
        <title>The American lobster genome reveals insights on longevity, neural, and immune adaptations.</title>
        <authorList>
            <person name="Polinski J.M."/>
            <person name="Zimin A.V."/>
            <person name="Clark K.F."/>
            <person name="Kohn A.B."/>
            <person name="Sadowski N."/>
            <person name="Timp W."/>
            <person name="Ptitsyn A."/>
            <person name="Khanna P."/>
            <person name="Romanova D.Y."/>
            <person name="Williams P."/>
            <person name="Greenwood S.J."/>
            <person name="Moroz L.L."/>
            <person name="Walt D.R."/>
            <person name="Bodnar A.G."/>
        </authorList>
    </citation>
    <scope>NUCLEOTIDE SEQUENCE</scope>
    <source>
        <strain evidence="11">GMGI-L3</strain>
    </source>
</reference>
<name>A0A8J5MYX9_HOMAM</name>
<dbReference type="Pfam" id="PF01762">
    <property type="entry name" value="Galactosyl_T"/>
    <property type="match status" value="1"/>
</dbReference>
<dbReference type="AlphaFoldDB" id="A0A8J5MYX9"/>
<sequence>MLRILTGLSVCMLAFIVIICILLQSKPRLRPIQLSYKFIKVREDINLTGPTINPIPDEVNWLEDLMEEVDPVCNGSNPFVLAIVPSAVHHFKEREGIRNTWAHPGLYPYTKMRNLTYKTISMLSWVKNWCLDTPFIAKIDDDVVVNPLHLVAYLQTHVTKNKSLSAIHGHLRSNSPALRNGKWAEEFPPSRFPPFMLGPAYIIGRNSIDRLLVYSSYVPFLWLEDVFLTGLVAHAAGVEHIQVEKILYTKKLSRQLYKGKVAFYPGASEKNKKNAWAGIIKYSRITKLLKKKK</sequence>
<dbReference type="EMBL" id="JAHLQT010020073">
    <property type="protein sequence ID" value="KAG7168349.1"/>
    <property type="molecule type" value="Genomic_DNA"/>
</dbReference>
<dbReference type="GO" id="GO:0016758">
    <property type="term" value="F:hexosyltransferase activity"/>
    <property type="evidence" value="ECO:0007669"/>
    <property type="project" value="InterPro"/>
</dbReference>
<keyword evidence="7 10" id="KW-1133">Transmembrane helix</keyword>
<keyword evidence="3 10" id="KW-0328">Glycosyltransferase</keyword>
<accession>A0A8J5MYX9</accession>
<evidence type="ECO:0000256" key="7">
    <source>
        <dbReference type="ARBA" id="ARBA00022989"/>
    </source>
</evidence>
<keyword evidence="12" id="KW-1185">Reference proteome</keyword>
<comment type="similarity">
    <text evidence="2 10">Belongs to the glycosyltransferase 31 family.</text>
</comment>
<comment type="subcellular location">
    <subcellularLocation>
        <location evidence="1 10">Golgi apparatus membrane</location>
        <topology evidence="1 10">Single-pass type II membrane protein</topology>
    </subcellularLocation>
</comment>
<dbReference type="Proteomes" id="UP000747542">
    <property type="component" value="Unassembled WGS sequence"/>
</dbReference>
<dbReference type="PANTHER" id="PTHR11214">
    <property type="entry name" value="BETA-1,3-N-ACETYLGLUCOSAMINYLTRANSFERASE"/>
    <property type="match status" value="1"/>
</dbReference>
<keyword evidence="8 10" id="KW-0333">Golgi apparatus</keyword>
<organism evidence="11 12">
    <name type="scientific">Homarus americanus</name>
    <name type="common">American lobster</name>
    <dbReference type="NCBI Taxonomy" id="6706"/>
    <lineage>
        <taxon>Eukaryota</taxon>
        <taxon>Metazoa</taxon>
        <taxon>Ecdysozoa</taxon>
        <taxon>Arthropoda</taxon>
        <taxon>Crustacea</taxon>
        <taxon>Multicrustacea</taxon>
        <taxon>Malacostraca</taxon>
        <taxon>Eumalacostraca</taxon>
        <taxon>Eucarida</taxon>
        <taxon>Decapoda</taxon>
        <taxon>Pleocyemata</taxon>
        <taxon>Astacidea</taxon>
        <taxon>Nephropoidea</taxon>
        <taxon>Nephropidae</taxon>
        <taxon>Homarus</taxon>
    </lineage>
</organism>
<evidence type="ECO:0000256" key="3">
    <source>
        <dbReference type="ARBA" id="ARBA00022676"/>
    </source>
</evidence>
<evidence type="ECO:0000256" key="8">
    <source>
        <dbReference type="ARBA" id="ARBA00023034"/>
    </source>
</evidence>
<dbReference type="GO" id="GO:0000139">
    <property type="term" value="C:Golgi membrane"/>
    <property type="evidence" value="ECO:0007669"/>
    <property type="project" value="UniProtKB-SubCell"/>
</dbReference>
<evidence type="ECO:0000256" key="4">
    <source>
        <dbReference type="ARBA" id="ARBA00022679"/>
    </source>
</evidence>
<evidence type="ECO:0000313" key="11">
    <source>
        <dbReference type="EMBL" id="KAG7168349.1"/>
    </source>
</evidence>
<evidence type="ECO:0000256" key="2">
    <source>
        <dbReference type="ARBA" id="ARBA00008661"/>
    </source>
</evidence>
<keyword evidence="6 10" id="KW-0735">Signal-anchor</keyword>
<comment type="caution">
    <text evidence="11">The sequence shown here is derived from an EMBL/GenBank/DDBJ whole genome shotgun (WGS) entry which is preliminary data.</text>
</comment>
<keyword evidence="5 10" id="KW-0812">Transmembrane</keyword>
<keyword evidence="9 10" id="KW-0472">Membrane</keyword>
<evidence type="ECO:0000256" key="9">
    <source>
        <dbReference type="ARBA" id="ARBA00023136"/>
    </source>
</evidence>
<evidence type="ECO:0000256" key="1">
    <source>
        <dbReference type="ARBA" id="ARBA00004323"/>
    </source>
</evidence>